<protein>
    <submittedName>
        <fullName evidence="1">26275_t:CDS:1</fullName>
    </submittedName>
</protein>
<comment type="caution">
    <text evidence="1">The sequence shown here is derived from an EMBL/GenBank/DDBJ whole genome shotgun (WGS) entry which is preliminary data.</text>
</comment>
<organism evidence="1 2">
    <name type="scientific">Racocetra persica</name>
    <dbReference type="NCBI Taxonomy" id="160502"/>
    <lineage>
        <taxon>Eukaryota</taxon>
        <taxon>Fungi</taxon>
        <taxon>Fungi incertae sedis</taxon>
        <taxon>Mucoromycota</taxon>
        <taxon>Glomeromycotina</taxon>
        <taxon>Glomeromycetes</taxon>
        <taxon>Diversisporales</taxon>
        <taxon>Gigasporaceae</taxon>
        <taxon>Racocetra</taxon>
    </lineage>
</organism>
<reference evidence="1" key="1">
    <citation type="submission" date="2021-06" db="EMBL/GenBank/DDBJ databases">
        <authorList>
            <person name="Kallberg Y."/>
            <person name="Tangrot J."/>
            <person name="Rosling A."/>
        </authorList>
    </citation>
    <scope>NUCLEOTIDE SEQUENCE</scope>
    <source>
        <strain evidence="1">MA461A</strain>
    </source>
</reference>
<accession>A0ACA9KUI3</accession>
<evidence type="ECO:0000313" key="1">
    <source>
        <dbReference type="EMBL" id="CAG8493496.1"/>
    </source>
</evidence>
<sequence length="128" mass="15189">ELQNIYKLSKFDDKQKTIALKLIKKYKVDKKKYTELLKTHKNQVIAYLIRLGILENKLKLLANTARSANFTIYMMFTQANIFISKHKIQEKQIMIGYDFLTTDPNSESLQENKYDLDNKVDEEEYNTE</sequence>
<keyword evidence="2" id="KW-1185">Reference proteome</keyword>
<feature type="non-terminal residue" evidence="1">
    <location>
        <position position="1"/>
    </location>
</feature>
<dbReference type="Proteomes" id="UP000789920">
    <property type="component" value="Unassembled WGS sequence"/>
</dbReference>
<dbReference type="EMBL" id="CAJVQC010001392">
    <property type="protein sequence ID" value="CAG8493496.1"/>
    <property type="molecule type" value="Genomic_DNA"/>
</dbReference>
<gene>
    <name evidence="1" type="ORF">RPERSI_LOCUS1497</name>
</gene>
<evidence type="ECO:0000313" key="2">
    <source>
        <dbReference type="Proteomes" id="UP000789920"/>
    </source>
</evidence>
<name>A0ACA9KUI3_9GLOM</name>
<proteinExistence type="predicted"/>